<feature type="chain" id="PRO_5043685318" description="Secreted protein" evidence="1">
    <location>
        <begin position="18"/>
        <end position="147"/>
    </location>
</feature>
<protein>
    <recommendedName>
        <fullName evidence="4">Secreted protein</fullName>
    </recommendedName>
</protein>
<dbReference type="AlphaFoldDB" id="A0AAV2NQC9"/>
<evidence type="ECO:0000313" key="2">
    <source>
        <dbReference type="EMBL" id="CAL1681534.1"/>
    </source>
</evidence>
<keyword evidence="3" id="KW-1185">Reference proteome</keyword>
<name>A0AAV2NQC9_9HYME</name>
<evidence type="ECO:0008006" key="4">
    <source>
        <dbReference type="Google" id="ProtNLM"/>
    </source>
</evidence>
<accession>A0AAV2NQC9</accession>
<organism evidence="2 3">
    <name type="scientific">Lasius platythorax</name>
    <dbReference type="NCBI Taxonomy" id="488582"/>
    <lineage>
        <taxon>Eukaryota</taxon>
        <taxon>Metazoa</taxon>
        <taxon>Ecdysozoa</taxon>
        <taxon>Arthropoda</taxon>
        <taxon>Hexapoda</taxon>
        <taxon>Insecta</taxon>
        <taxon>Pterygota</taxon>
        <taxon>Neoptera</taxon>
        <taxon>Endopterygota</taxon>
        <taxon>Hymenoptera</taxon>
        <taxon>Apocrita</taxon>
        <taxon>Aculeata</taxon>
        <taxon>Formicoidea</taxon>
        <taxon>Formicidae</taxon>
        <taxon>Formicinae</taxon>
        <taxon>Lasius</taxon>
        <taxon>Lasius</taxon>
    </lineage>
</organism>
<sequence>MTLAVFFFFLLRYSIDRNTIVSVVLDTVRSVIDHILSRSRTERKPRGSTLGRAVCLVVRRMKIVSRGNATWFAGHHVARAIARRARRISSLSITFLFFFSLSTNTSTTGDPLPKTLRYTEAVARTRARLSRDGRSFFFCVHATLKNP</sequence>
<dbReference type="EMBL" id="OZ034826">
    <property type="protein sequence ID" value="CAL1681534.1"/>
    <property type="molecule type" value="Genomic_DNA"/>
</dbReference>
<evidence type="ECO:0000256" key="1">
    <source>
        <dbReference type="SAM" id="SignalP"/>
    </source>
</evidence>
<gene>
    <name evidence="2" type="ORF">LPLAT_LOCUS7538</name>
</gene>
<evidence type="ECO:0000313" key="3">
    <source>
        <dbReference type="Proteomes" id="UP001497644"/>
    </source>
</evidence>
<reference evidence="2" key="1">
    <citation type="submission" date="2024-04" db="EMBL/GenBank/DDBJ databases">
        <authorList>
            <consortium name="Molecular Ecology Group"/>
        </authorList>
    </citation>
    <scope>NUCLEOTIDE SEQUENCE</scope>
</reference>
<proteinExistence type="predicted"/>
<feature type="signal peptide" evidence="1">
    <location>
        <begin position="1"/>
        <end position="17"/>
    </location>
</feature>
<keyword evidence="1" id="KW-0732">Signal</keyword>
<dbReference type="Proteomes" id="UP001497644">
    <property type="component" value="Chromosome 3"/>
</dbReference>